<evidence type="ECO:0000313" key="2">
    <source>
        <dbReference type="Proteomes" id="UP000828390"/>
    </source>
</evidence>
<protein>
    <submittedName>
        <fullName evidence="1">Uncharacterized protein</fullName>
    </submittedName>
</protein>
<name>A0A9D4M4X6_DREPO</name>
<dbReference type="AlphaFoldDB" id="A0A9D4M4X6"/>
<organism evidence="1 2">
    <name type="scientific">Dreissena polymorpha</name>
    <name type="common">Zebra mussel</name>
    <name type="synonym">Mytilus polymorpha</name>
    <dbReference type="NCBI Taxonomy" id="45954"/>
    <lineage>
        <taxon>Eukaryota</taxon>
        <taxon>Metazoa</taxon>
        <taxon>Spiralia</taxon>
        <taxon>Lophotrochozoa</taxon>
        <taxon>Mollusca</taxon>
        <taxon>Bivalvia</taxon>
        <taxon>Autobranchia</taxon>
        <taxon>Heteroconchia</taxon>
        <taxon>Euheterodonta</taxon>
        <taxon>Imparidentia</taxon>
        <taxon>Neoheterodontei</taxon>
        <taxon>Myida</taxon>
        <taxon>Dreissenoidea</taxon>
        <taxon>Dreissenidae</taxon>
        <taxon>Dreissena</taxon>
    </lineage>
</organism>
<reference evidence="1" key="2">
    <citation type="submission" date="2020-11" db="EMBL/GenBank/DDBJ databases">
        <authorList>
            <person name="McCartney M.A."/>
            <person name="Auch B."/>
            <person name="Kono T."/>
            <person name="Mallez S."/>
            <person name="Becker A."/>
            <person name="Gohl D.M."/>
            <person name="Silverstein K.A.T."/>
            <person name="Koren S."/>
            <person name="Bechman K.B."/>
            <person name="Herman A."/>
            <person name="Abrahante J.E."/>
            <person name="Garbe J."/>
        </authorList>
    </citation>
    <scope>NUCLEOTIDE SEQUENCE</scope>
    <source>
        <strain evidence="1">Duluth1</strain>
        <tissue evidence="1">Whole animal</tissue>
    </source>
</reference>
<dbReference type="Proteomes" id="UP000828390">
    <property type="component" value="Unassembled WGS sequence"/>
</dbReference>
<sequence>MELELLRLMHMNRLYLCRDENRVVDETDVTMLARQRRTHDIMREVGLKMFMEGSRVINLQDVCDIMLK</sequence>
<keyword evidence="2" id="KW-1185">Reference proteome</keyword>
<gene>
    <name evidence="1" type="ORF">DPMN_032950</name>
</gene>
<reference evidence="1" key="1">
    <citation type="journal article" date="2019" name="bioRxiv">
        <title>The Genome of the Zebra Mussel, Dreissena polymorpha: A Resource for Invasive Species Research.</title>
        <authorList>
            <person name="McCartney M.A."/>
            <person name="Auch B."/>
            <person name="Kono T."/>
            <person name="Mallez S."/>
            <person name="Zhang Y."/>
            <person name="Obille A."/>
            <person name="Becker A."/>
            <person name="Abrahante J.E."/>
            <person name="Garbe J."/>
            <person name="Badalamenti J.P."/>
            <person name="Herman A."/>
            <person name="Mangelson H."/>
            <person name="Liachko I."/>
            <person name="Sullivan S."/>
            <person name="Sone E.D."/>
            <person name="Koren S."/>
            <person name="Silverstein K.A.T."/>
            <person name="Beckman K.B."/>
            <person name="Gohl D.M."/>
        </authorList>
    </citation>
    <scope>NUCLEOTIDE SEQUENCE</scope>
    <source>
        <strain evidence="1">Duluth1</strain>
        <tissue evidence="1">Whole animal</tissue>
    </source>
</reference>
<accession>A0A9D4M4X6</accession>
<comment type="caution">
    <text evidence="1">The sequence shown here is derived from an EMBL/GenBank/DDBJ whole genome shotgun (WGS) entry which is preliminary data.</text>
</comment>
<dbReference type="EMBL" id="JAIWYP010000002">
    <property type="protein sequence ID" value="KAH3869779.1"/>
    <property type="molecule type" value="Genomic_DNA"/>
</dbReference>
<evidence type="ECO:0000313" key="1">
    <source>
        <dbReference type="EMBL" id="KAH3869779.1"/>
    </source>
</evidence>
<proteinExistence type="predicted"/>